<dbReference type="RefSeq" id="WP_169137583.1">
    <property type="nucleotide sequence ID" value="NZ_WTVS01000003.1"/>
</dbReference>
<accession>A0ABX1NAN1</accession>
<dbReference type="Proteomes" id="UP000634522">
    <property type="component" value="Unassembled WGS sequence"/>
</dbReference>
<keyword evidence="2" id="KW-1185">Reference proteome</keyword>
<gene>
    <name evidence="1" type="ORF">GPA27_02755</name>
</gene>
<sequence>MDVASFILRPAARILVAGLVAACLPILVPPHALGVVPDRDAFASLAVGVSRRADVVLTLGEPHYRLDGDRFLMYEWTVAYGYLIFGGPGAAAALPVSAPHYLCFEFAPDGRLVRKDELAGAIYSEPDKAIDKCMHPSENVDEAIDR</sequence>
<evidence type="ECO:0000313" key="2">
    <source>
        <dbReference type="Proteomes" id="UP000634522"/>
    </source>
</evidence>
<reference evidence="1 2" key="1">
    <citation type="submission" date="2019-12" db="EMBL/GenBank/DDBJ databases">
        <title>Comparative genomics gives insights into the taxonomy of the Azoarcus-Aromatoleum group and reveals separate origins of nif in the plant-associated Azoarcus and non-plant-associated Aromatoleum sub-groups.</title>
        <authorList>
            <person name="Lafos M."/>
            <person name="Maluk M."/>
            <person name="Batista M."/>
            <person name="Junghare M."/>
            <person name="Carmona M."/>
            <person name="Faoro H."/>
            <person name="Cruz L.M."/>
            <person name="Battistoni F."/>
            <person name="De Souza E."/>
            <person name="Pedrosa F."/>
            <person name="Chen W.-M."/>
            <person name="Poole P.S."/>
            <person name="Dixon R.A."/>
            <person name="James E.K."/>
        </authorList>
    </citation>
    <scope>NUCLEOTIDE SEQUENCE [LARGE SCALE GENOMIC DNA]</scope>
    <source>
        <strain evidence="1 2">T</strain>
    </source>
</reference>
<evidence type="ECO:0000313" key="1">
    <source>
        <dbReference type="EMBL" id="NMF96314.1"/>
    </source>
</evidence>
<name>A0ABX1NAN1_9RHOO</name>
<comment type="caution">
    <text evidence="1">The sequence shown here is derived from an EMBL/GenBank/DDBJ whole genome shotgun (WGS) entry which is preliminary data.</text>
</comment>
<dbReference type="EMBL" id="WTVS01000003">
    <property type="protein sequence ID" value="NMF96314.1"/>
    <property type="molecule type" value="Genomic_DNA"/>
</dbReference>
<protein>
    <submittedName>
        <fullName evidence="1">Uncharacterized protein</fullName>
    </submittedName>
</protein>
<organism evidence="1 2">
    <name type="scientific">Aromatoleum toluolicum</name>
    <dbReference type="NCBI Taxonomy" id="90060"/>
    <lineage>
        <taxon>Bacteria</taxon>
        <taxon>Pseudomonadati</taxon>
        <taxon>Pseudomonadota</taxon>
        <taxon>Betaproteobacteria</taxon>
        <taxon>Rhodocyclales</taxon>
        <taxon>Rhodocyclaceae</taxon>
        <taxon>Aromatoleum</taxon>
    </lineage>
</organism>
<proteinExistence type="predicted"/>